<dbReference type="GO" id="GO:0004013">
    <property type="term" value="F:adenosylhomocysteinase activity"/>
    <property type="evidence" value="ECO:0007669"/>
    <property type="project" value="TreeGrafter"/>
</dbReference>
<dbReference type="Gene3D" id="3.40.50.1480">
    <property type="entry name" value="Adenosylhomocysteinase-like"/>
    <property type="match status" value="1"/>
</dbReference>
<protein>
    <submittedName>
        <fullName evidence="1">Uncharacterized protein</fullName>
    </submittedName>
</protein>
<gene>
    <name evidence="1" type="ORF">HNR68_002394</name>
</gene>
<dbReference type="InterPro" id="IPR042172">
    <property type="entry name" value="Adenosylhomocyst_ase-like_sf"/>
</dbReference>
<dbReference type="SUPFAM" id="SSF52283">
    <property type="entry name" value="Formate/glycerate dehydrogenase catalytic domain-like"/>
    <property type="match status" value="1"/>
</dbReference>
<sequence length="173" mass="18504">MRRSSRCGCDRATYHRQVESALGIEPTLVVDDGADLTAAVHEQHPELLPAVVGGTEITSTGVVRMRSTAAEAALRYPALPTNDALTEHLFDNRYGTGQHTVDGILRATTVLLAGAPWWWPATAGAGAASRPGPAARAPTSWSPRWIRCGRWTPSSTACGCCRCTAPPPKRTWS</sequence>
<dbReference type="PANTHER" id="PTHR23420">
    <property type="entry name" value="ADENOSYLHOMOCYSTEINASE"/>
    <property type="match status" value="1"/>
</dbReference>
<dbReference type="GO" id="GO:0033353">
    <property type="term" value="P:S-adenosylmethionine cycle"/>
    <property type="evidence" value="ECO:0007669"/>
    <property type="project" value="TreeGrafter"/>
</dbReference>
<dbReference type="AlphaFoldDB" id="A0A853AGP9"/>
<name>A0A853AGP9_9PSEU</name>
<comment type="caution">
    <text evidence="1">The sequence shown here is derived from an EMBL/GenBank/DDBJ whole genome shotgun (WGS) entry which is preliminary data.</text>
</comment>
<dbReference type="EMBL" id="JACCFJ010000001">
    <property type="protein sequence ID" value="NYI83764.1"/>
    <property type="molecule type" value="Genomic_DNA"/>
</dbReference>
<keyword evidence="2" id="KW-1185">Reference proteome</keyword>
<proteinExistence type="predicted"/>
<dbReference type="PANTHER" id="PTHR23420:SF0">
    <property type="entry name" value="ADENOSYLHOMOCYSTEINASE"/>
    <property type="match status" value="1"/>
</dbReference>
<dbReference type="InterPro" id="IPR000043">
    <property type="entry name" value="Adenosylhomocysteinase-like"/>
</dbReference>
<reference evidence="1 2" key="1">
    <citation type="submission" date="2020-07" db="EMBL/GenBank/DDBJ databases">
        <title>Sequencing the genomes of 1000 actinobacteria strains.</title>
        <authorList>
            <person name="Klenk H.-P."/>
        </authorList>
    </citation>
    <scope>NUCLEOTIDE SEQUENCE [LARGE SCALE GENOMIC DNA]</scope>
    <source>
        <strain evidence="1 2">DSM 44065</strain>
    </source>
</reference>
<organism evidence="1 2">
    <name type="scientific">Saccharopolyspora hordei</name>
    <dbReference type="NCBI Taxonomy" id="1838"/>
    <lineage>
        <taxon>Bacteria</taxon>
        <taxon>Bacillati</taxon>
        <taxon>Actinomycetota</taxon>
        <taxon>Actinomycetes</taxon>
        <taxon>Pseudonocardiales</taxon>
        <taxon>Pseudonocardiaceae</taxon>
        <taxon>Saccharopolyspora</taxon>
    </lineage>
</organism>
<evidence type="ECO:0000313" key="2">
    <source>
        <dbReference type="Proteomes" id="UP000587002"/>
    </source>
</evidence>
<evidence type="ECO:0000313" key="1">
    <source>
        <dbReference type="EMBL" id="NYI83764.1"/>
    </source>
</evidence>
<dbReference type="Proteomes" id="UP000587002">
    <property type="component" value="Unassembled WGS sequence"/>
</dbReference>
<accession>A0A853AGP9</accession>
<dbReference type="GO" id="GO:0005829">
    <property type="term" value="C:cytosol"/>
    <property type="evidence" value="ECO:0007669"/>
    <property type="project" value="TreeGrafter"/>
</dbReference>